<dbReference type="InterPro" id="IPR000182">
    <property type="entry name" value="GNAT_dom"/>
</dbReference>
<gene>
    <name evidence="2" type="ORF">DFR42_1294</name>
</gene>
<dbReference type="RefSeq" id="WP_110258498.1">
    <property type="nucleotide sequence ID" value="NZ_QJKB01000029.1"/>
</dbReference>
<dbReference type="SUPFAM" id="SSF55729">
    <property type="entry name" value="Acyl-CoA N-acyltransferases (Nat)"/>
    <property type="match status" value="1"/>
</dbReference>
<keyword evidence="2" id="KW-0687">Ribonucleoprotein</keyword>
<evidence type="ECO:0000313" key="3">
    <source>
        <dbReference type="Proteomes" id="UP000247792"/>
    </source>
</evidence>
<evidence type="ECO:0000259" key="1">
    <source>
        <dbReference type="PROSITE" id="PS51186"/>
    </source>
</evidence>
<dbReference type="Proteomes" id="UP000247792">
    <property type="component" value="Unassembled WGS sequence"/>
</dbReference>
<dbReference type="PROSITE" id="PS51186">
    <property type="entry name" value="GNAT"/>
    <property type="match status" value="1"/>
</dbReference>
<dbReference type="AlphaFoldDB" id="A0A318IJJ1"/>
<evidence type="ECO:0000313" key="2">
    <source>
        <dbReference type="EMBL" id="PXX33708.1"/>
    </source>
</evidence>
<dbReference type="GO" id="GO:0005840">
    <property type="term" value="C:ribosome"/>
    <property type="evidence" value="ECO:0007669"/>
    <property type="project" value="UniProtKB-KW"/>
</dbReference>
<accession>A0A318IJJ1</accession>
<dbReference type="OrthoDB" id="1821130at2"/>
<reference evidence="2 3" key="1">
    <citation type="submission" date="2018-05" db="EMBL/GenBank/DDBJ databases">
        <title>Genomic Encyclopedia of Type Strains, Phase IV (KMG-IV): sequencing the most valuable type-strain genomes for metagenomic binning, comparative biology and taxonomic classification.</title>
        <authorList>
            <person name="Goeker M."/>
        </authorList>
    </citation>
    <scope>NUCLEOTIDE SEQUENCE [LARGE SCALE GENOMIC DNA]</scope>
    <source>
        <strain evidence="2 3">DSM 19792</strain>
    </source>
</reference>
<dbReference type="EMBL" id="QJKB01000029">
    <property type="protein sequence ID" value="PXX33708.1"/>
    <property type="molecule type" value="Genomic_DNA"/>
</dbReference>
<dbReference type="Pfam" id="PF13508">
    <property type="entry name" value="Acetyltransf_7"/>
    <property type="match status" value="1"/>
</dbReference>
<dbReference type="InterPro" id="IPR016181">
    <property type="entry name" value="Acyl_CoA_acyltransferase"/>
</dbReference>
<keyword evidence="2" id="KW-0689">Ribosomal protein</keyword>
<comment type="caution">
    <text evidence="2">The sequence shown here is derived from an EMBL/GenBank/DDBJ whole genome shotgun (WGS) entry which is preliminary data.</text>
</comment>
<dbReference type="Gene3D" id="3.40.630.30">
    <property type="match status" value="1"/>
</dbReference>
<organism evidence="2 3">
    <name type="scientific">Undibacterium pigrum</name>
    <dbReference type="NCBI Taxonomy" id="401470"/>
    <lineage>
        <taxon>Bacteria</taxon>
        <taxon>Pseudomonadati</taxon>
        <taxon>Pseudomonadota</taxon>
        <taxon>Betaproteobacteria</taxon>
        <taxon>Burkholderiales</taxon>
        <taxon>Oxalobacteraceae</taxon>
        <taxon>Undibacterium</taxon>
    </lineage>
</organism>
<sequence>MNIRNYLPADWPRLCTIHDAARVFELQAAGLPDAYLTLEQTGENEGLFDGDIVVAELDGKVQGFAAWCEGELTWLYVDPANFKQGTGRHLLRHAISANQGKLDTEVLQGNQAALTLYLSEGFKIVEESQGKLAGNEAFKASGYVLRYAAE</sequence>
<keyword evidence="3" id="KW-1185">Reference proteome</keyword>
<feature type="domain" description="N-acetyltransferase" evidence="1">
    <location>
        <begin position="1"/>
        <end position="150"/>
    </location>
</feature>
<protein>
    <submittedName>
        <fullName evidence="2">Ribosomal protein S18 acetylase RimI-like enzyme</fullName>
    </submittedName>
</protein>
<dbReference type="CDD" id="cd04301">
    <property type="entry name" value="NAT_SF"/>
    <property type="match status" value="1"/>
</dbReference>
<dbReference type="GO" id="GO:0016747">
    <property type="term" value="F:acyltransferase activity, transferring groups other than amino-acyl groups"/>
    <property type="evidence" value="ECO:0007669"/>
    <property type="project" value="InterPro"/>
</dbReference>
<name>A0A318IJJ1_9BURK</name>
<proteinExistence type="predicted"/>